<name>A0ABR1C8R1_NECAM</name>
<accession>A0ABR1C8R1</accession>
<gene>
    <name evidence="1" type="primary">Necator_chrII.g6017</name>
    <name evidence="1" type="ORF">RB195_018224</name>
</gene>
<evidence type="ECO:0000313" key="2">
    <source>
        <dbReference type="Proteomes" id="UP001303046"/>
    </source>
</evidence>
<organism evidence="1 2">
    <name type="scientific">Necator americanus</name>
    <name type="common">Human hookworm</name>
    <dbReference type="NCBI Taxonomy" id="51031"/>
    <lineage>
        <taxon>Eukaryota</taxon>
        <taxon>Metazoa</taxon>
        <taxon>Ecdysozoa</taxon>
        <taxon>Nematoda</taxon>
        <taxon>Chromadorea</taxon>
        <taxon>Rhabditida</taxon>
        <taxon>Rhabditina</taxon>
        <taxon>Rhabditomorpha</taxon>
        <taxon>Strongyloidea</taxon>
        <taxon>Ancylostomatidae</taxon>
        <taxon>Bunostominae</taxon>
        <taxon>Necator</taxon>
    </lineage>
</organism>
<keyword evidence="2" id="KW-1185">Reference proteome</keyword>
<reference evidence="1 2" key="1">
    <citation type="submission" date="2023-08" db="EMBL/GenBank/DDBJ databases">
        <title>A Necator americanus chromosomal reference genome.</title>
        <authorList>
            <person name="Ilik V."/>
            <person name="Petrzelkova K.J."/>
            <person name="Pardy F."/>
            <person name="Fuh T."/>
            <person name="Niatou-Singa F.S."/>
            <person name="Gouil Q."/>
            <person name="Baker L."/>
            <person name="Ritchie M.E."/>
            <person name="Jex A.R."/>
            <person name="Gazzola D."/>
            <person name="Li H."/>
            <person name="Toshio Fujiwara R."/>
            <person name="Zhan B."/>
            <person name="Aroian R.V."/>
            <person name="Pafco B."/>
            <person name="Schwarz E.M."/>
        </authorList>
    </citation>
    <scope>NUCLEOTIDE SEQUENCE [LARGE SCALE GENOMIC DNA]</scope>
    <source>
        <strain evidence="1 2">Aroian</strain>
        <tissue evidence="1">Whole animal</tissue>
    </source>
</reference>
<proteinExistence type="predicted"/>
<dbReference type="EMBL" id="JAVFWL010000002">
    <property type="protein sequence ID" value="KAK6734899.1"/>
    <property type="molecule type" value="Genomic_DNA"/>
</dbReference>
<sequence>MRVALSRSWRIWCAKTTRAQSDCESNTVPTADKELGPYINDGFSDPNGTFEPFELVINQSATLARRVRSRAVKKAISPKR</sequence>
<protein>
    <submittedName>
        <fullName evidence="1">Uncharacterized protein</fullName>
    </submittedName>
</protein>
<dbReference type="Proteomes" id="UP001303046">
    <property type="component" value="Unassembled WGS sequence"/>
</dbReference>
<comment type="caution">
    <text evidence="1">The sequence shown here is derived from an EMBL/GenBank/DDBJ whole genome shotgun (WGS) entry which is preliminary data.</text>
</comment>
<evidence type="ECO:0000313" key="1">
    <source>
        <dbReference type="EMBL" id="KAK6734899.1"/>
    </source>
</evidence>